<sequence>MFFCKSFPWATSYTLHTLLCQEFSEILSSWTKESSLPPSRLQPRDGALSSSTFLGITVWEVSA</sequence>
<keyword evidence="2" id="KW-1185">Reference proteome</keyword>
<comment type="caution">
    <text evidence="1">The sequence shown here is derived from an EMBL/GenBank/DDBJ whole genome shotgun (WGS) entry which is preliminary data.</text>
</comment>
<dbReference type="EMBL" id="JAODUP010000819">
    <property type="protein sequence ID" value="KAK2143700.1"/>
    <property type="molecule type" value="Genomic_DNA"/>
</dbReference>
<organism evidence="1 2">
    <name type="scientific">Paralvinella palmiformis</name>
    <dbReference type="NCBI Taxonomy" id="53620"/>
    <lineage>
        <taxon>Eukaryota</taxon>
        <taxon>Metazoa</taxon>
        <taxon>Spiralia</taxon>
        <taxon>Lophotrochozoa</taxon>
        <taxon>Annelida</taxon>
        <taxon>Polychaeta</taxon>
        <taxon>Sedentaria</taxon>
        <taxon>Canalipalpata</taxon>
        <taxon>Terebellida</taxon>
        <taxon>Terebelliformia</taxon>
        <taxon>Alvinellidae</taxon>
        <taxon>Paralvinella</taxon>
    </lineage>
</organism>
<dbReference type="Proteomes" id="UP001208570">
    <property type="component" value="Unassembled WGS sequence"/>
</dbReference>
<name>A0AAD9J0I3_9ANNE</name>
<evidence type="ECO:0000313" key="1">
    <source>
        <dbReference type="EMBL" id="KAK2143700.1"/>
    </source>
</evidence>
<evidence type="ECO:0000313" key="2">
    <source>
        <dbReference type="Proteomes" id="UP001208570"/>
    </source>
</evidence>
<dbReference type="AlphaFoldDB" id="A0AAD9J0I3"/>
<accession>A0AAD9J0I3</accession>
<proteinExistence type="predicted"/>
<protein>
    <submittedName>
        <fullName evidence="1">Uncharacterized protein</fullName>
    </submittedName>
</protein>
<gene>
    <name evidence="1" type="ORF">LSH36_819g01035</name>
</gene>
<reference evidence="1" key="1">
    <citation type="journal article" date="2023" name="Mol. Biol. Evol.">
        <title>Third-Generation Sequencing Reveals the Adaptive Role of the Epigenome in Three Deep-Sea Polychaetes.</title>
        <authorList>
            <person name="Perez M."/>
            <person name="Aroh O."/>
            <person name="Sun Y."/>
            <person name="Lan Y."/>
            <person name="Juniper S.K."/>
            <person name="Young C.R."/>
            <person name="Angers B."/>
            <person name="Qian P.Y."/>
        </authorList>
    </citation>
    <scope>NUCLEOTIDE SEQUENCE</scope>
    <source>
        <strain evidence="1">P08H-3</strain>
    </source>
</reference>